<proteinExistence type="predicted"/>
<keyword evidence="2" id="KW-0472">Membrane</keyword>
<evidence type="ECO:0000313" key="3">
    <source>
        <dbReference type="EMBL" id="SUQ14670.1"/>
    </source>
</evidence>
<name>A0A315ZV12_9FIRM</name>
<accession>A0A315ZV12</accession>
<feature type="transmembrane region" description="Helical" evidence="2">
    <location>
        <begin position="122"/>
        <end position="139"/>
    </location>
</feature>
<sequence length="168" mass="19275">MSEHTLFANEETTEKPAESTVPSIDTETPVTLKESSAEPEKMPAAAEEIPVIPEEMPVIPEDESPSGNLFRFKRKDKEFSRDEWILSRIDKGELMEYLKLEQKRNEFLQGVKDTREKRILKAFELTISLAAVVAVVFLLKDNPTILISILYIVGIIIAFWLWKNPRDK</sequence>
<keyword evidence="4" id="KW-1185">Reference proteome</keyword>
<feature type="compositionally biased region" description="Low complexity" evidence="1">
    <location>
        <begin position="42"/>
        <end position="51"/>
    </location>
</feature>
<dbReference type="EMBL" id="UHJJ01000007">
    <property type="protein sequence ID" value="SUQ14670.1"/>
    <property type="molecule type" value="Genomic_DNA"/>
</dbReference>
<gene>
    <name evidence="3" type="ORF">SAMN05216529_107124</name>
</gene>
<evidence type="ECO:0000313" key="4">
    <source>
        <dbReference type="Proteomes" id="UP000254051"/>
    </source>
</evidence>
<reference evidence="4" key="1">
    <citation type="submission" date="2017-07" db="EMBL/GenBank/DDBJ databases">
        <authorList>
            <person name="Varghese N."/>
            <person name="Submissions S."/>
        </authorList>
    </citation>
    <scope>NUCLEOTIDE SEQUENCE [LARGE SCALE GENOMIC DNA]</scope>
    <source>
        <strain evidence="4">NLAE-zl-C134</strain>
    </source>
</reference>
<keyword evidence="2" id="KW-1133">Transmembrane helix</keyword>
<keyword evidence="2" id="KW-0812">Transmembrane</keyword>
<feature type="compositionally biased region" description="Polar residues" evidence="1">
    <location>
        <begin position="20"/>
        <end position="29"/>
    </location>
</feature>
<dbReference type="RefSeq" id="WP_109711768.1">
    <property type="nucleotide sequence ID" value="NZ_QGDS01000007.1"/>
</dbReference>
<evidence type="ECO:0000256" key="2">
    <source>
        <dbReference type="SAM" id="Phobius"/>
    </source>
</evidence>
<organism evidence="3 4">
    <name type="scientific">Faecalicatena contorta</name>
    <dbReference type="NCBI Taxonomy" id="39482"/>
    <lineage>
        <taxon>Bacteria</taxon>
        <taxon>Bacillati</taxon>
        <taxon>Bacillota</taxon>
        <taxon>Clostridia</taxon>
        <taxon>Lachnospirales</taxon>
        <taxon>Lachnospiraceae</taxon>
        <taxon>Faecalicatena</taxon>
    </lineage>
</organism>
<protein>
    <submittedName>
        <fullName evidence="3">Uncharacterized protein</fullName>
    </submittedName>
</protein>
<feature type="region of interest" description="Disordered" evidence="1">
    <location>
        <begin position="1"/>
        <end position="51"/>
    </location>
</feature>
<evidence type="ECO:0000256" key="1">
    <source>
        <dbReference type="SAM" id="MobiDB-lite"/>
    </source>
</evidence>
<dbReference type="OrthoDB" id="2068299at2"/>
<feature type="transmembrane region" description="Helical" evidence="2">
    <location>
        <begin position="145"/>
        <end position="162"/>
    </location>
</feature>
<dbReference type="Proteomes" id="UP000254051">
    <property type="component" value="Unassembled WGS sequence"/>
</dbReference>
<dbReference type="AlphaFoldDB" id="A0A315ZV12"/>